<feature type="domain" description="Response regulatory" evidence="4">
    <location>
        <begin position="7"/>
        <end position="123"/>
    </location>
</feature>
<keyword evidence="3" id="KW-0175">Coiled coil</keyword>
<keyword evidence="6" id="KW-1185">Reference proteome</keyword>
<evidence type="ECO:0000259" key="4">
    <source>
        <dbReference type="PROSITE" id="PS50110"/>
    </source>
</evidence>
<feature type="coiled-coil region" evidence="3">
    <location>
        <begin position="132"/>
        <end position="159"/>
    </location>
</feature>
<dbReference type="CDD" id="cd17569">
    <property type="entry name" value="REC_HupR-like"/>
    <property type="match status" value="1"/>
</dbReference>
<dbReference type="RefSeq" id="WP_260749188.1">
    <property type="nucleotide sequence ID" value="NZ_CP092109.1"/>
</dbReference>
<evidence type="ECO:0000313" key="5">
    <source>
        <dbReference type="EMBL" id="UWZ80822.1"/>
    </source>
</evidence>
<dbReference type="InterPro" id="IPR011006">
    <property type="entry name" value="CheY-like_superfamily"/>
</dbReference>
<name>A0ABY5ZNU9_9BACT</name>
<dbReference type="PANTHER" id="PTHR44591">
    <property type="entry name" value="STRESS RESPONSE REGULATOR PROTEIN 1"/>
    <property type="match status" value="1"/>
</dbReference>
<dbReference type="Proteomes" id="UP001060414">
    <property type="component" value="Chromosome"/>
</dbReference>
<dbReference type="SMART" id="SM00448">
    <property type="entry name" value="REC"/>
    <property type="match status" value="1"/>
</dbReference>
<feature type="modified residue" description="4-aspartylphosphate" evidence="2">
    <location>
        <position position="57"/>
    </location>
</feature>
<protein>
    <submittedName>
        <fullName evidence="5">Response regulator</fullName>
    </submittedName>
</protein>
<evidence type="ECO:0000313" key="6">
    <source>
        <dbReference type="Proteomes" id="UP001060414"/>
    </source>
</evidence>
<accession>A0ABY5ZNU9</accession>
<dbReference type="SUPFAM" id="SSF52172">
    <property type="entry name" value="CheY-like"/>
    <property type="match status" value="1"/>
</dbReference>
<evidence type="ECO:0000256" key="2">
    <source>
        <dbReference type="PROSITE-ProRule" id="PRU00169"/>
    </source>
</evidence>
<dbReference type="Pfam" id="PF00072">
    <property type="entry name" value="Response_reg"/>
    <property type="match status" value="1"/>
</dbReference>
<gene>
    <name evidence="5" type="ORF">L9S41_05315</name>
</gene>
<dbReference type="Gene3D" id="3.40.50.2300">
    <property type="match status" value="1"/>
</dbReference>
<dbReference type="InterPro" id="IPR050595">
    <property type="entry name" value="Bact_response_regulator"/>
</dbReference>
<dbReference type="EMBL" id="CP092109">
    <property type="protein sequence ID" value="UWZ80822.1"/>
    <property type="molecule type" value="Genomic_DNA"/>
</dbReference>
<dbReference type="PANTHER" id="PTHR44591:SF19">
    <property type="entry name" value="TWO-COMPONENT RESPONSE REGULATOR-RELATED"/>
    <property type="match status" value="1"/>
</dbReference>
<evidence type="ECO:0000256" key="3">
    <source>
        <dbReference type="SAM" id="Coils"/>
    </source>
</evidence>
<organism evidence="5 6">
    <name type="scientific">Geoalkalibacter halelectricus</name>
    <dbReference type="NCBI Taxonomy" id="2847045"/>
    <lineage>
        <taxon>Bacteria</taxon>
        <taxon>Pseudomonadati</taxon>
        <taxon>Thermodesulfobacteriota</taxon>
        <taxon>Desulfuromonadia</taxon>
        <taxon>Desulfuromonadales</taxon>
        <taxon>Geoalkalibacteraceae</taxon>
        <taxon>Geoalkalibacter</taxon>
    </lineage>
</organism>
<keyword evidence="1 2" id="KW-0597">Phosphoprotein</keyword>
<evidence type="ECO:0000256" key="1">
    <source>
        <dbReference type="ARBA" id="ARBA00022553"/>
    </source>
</evidence>
<proteinExistence type="predicted"/>
<dbReference type="PROSITE" id="PS50110">
    <property type="entry name" value="RESPONSE_REGULATORY"/>
    <property type="match status" value="1"/>
</dbReference>
<sequence>MTKPSVKILCVDDEKNVLRALQRVFLDEDYEMLAALSGPEGLEILEREENIQVVISDYRMPEMTGVEFLQEVCRRRPDTVRIVLSGYADTAAVVDAINEGQIYKFIPKPWNDDELRVTIDNALERFFLQARNRELMAELSDSNEELRHLNENLEQMVGERTAELVFRNQVLVAAQNILHALPVAVIGIDCDDQVAYCNQWGCTLCDTVEGVSMGSDRHHTLPAALNAFIDVLRANGSHEDWVPVGDAVLHAKGAHLNFGEQQGIVVTLNRGETHG</sequence>
<reference evidence="5" key="1">
    <citation type="journal article" date="2022" name="Environ. Microbiol.">
        <title>Geoalkalibacter halelectricus SAP #1 sp. nov. possessing extracellular electron transfer and mineral#reducing capabilities from a haloalkaline environment.</title>
        <authorList>
            <person name="Yadav S."/>
            <person name="Singh R."/>
            <person name="Sundharam S.S."/>
            <person name="Chaudhary S."/>
            <person name="Krishnamurthi S."/>
            <person name="Patil S.A."/>
        </authorList>
    </citation>
    <scope>NUCLEOTIDE SEQUENCE</scope>
    <source>
        <strain evidence="5">SAP-1</strain>
    </source>
</reference>
<dbReference type="InterPro" id="IPR001789">
    <property type="entry name" value="Sig_transdc_resp-reg_receiver"/>
</dbReference>